<comment type="subcellular location">
    <subcellularLocation>
        <location evidence="1">Membrane</location>
    </subcellularLocation>
</comment>
<organism evidence="10 11">
    <name type="scientific">Solilutibacter tolerans</name>
    <dbReference type="NCBI Taxonomy" id="1604334"/>
    <lineage>
        <taxon>Bacteria</taxon>
        <taxon>Pseudomonadati</taxon>
        <taxon>Pseudomonadota</taxon>
        <taxon>Gammaproteobacteria</taxon>
        <taxon>Lysobacterales</taxon>
        <taxon>Lysobacteraceae</taxon>
        <taxon>Solilutibacter</taxon>
    </lineage>
</organism>
<dbReference type="NCBIfam" id="TIGR00705">
    <property type="entry name" value="SppA_67K"/>
    <property type="match status" value="1"/>
</dbReference>
<evidence type="ECO:0000313" key="10">
    <source>
        <dbReference type="EMBL" id="SIQ38506.1"/>
    </source>
</evidence>
<protein>
    <submittedName>
        <fullName evidence="10">Protease-4</fullName>
    </submittedName>
</protein>
<dbReference type="PIRSF" id="PIRSF001217">
    <property type="entry name" value="Protease_4_SppA"/>
    <property type="match status" value="1"/>
</dbReference>
<keyword evidence="8" id="KW-0812">Transmembrane</keyword>
<evidence type="ECO:0000259" key="9">
    <source>
        <dbReference type="Pfam" id="PF01343"/>
    </source>
</evidence>
<sequence length="649" mass="70332">MNSTPQPPPLPASPHPVAPPQHGPIASFFIWIWDAMNFTRRLILNLLFFFLLFVFLLIIFAVAIGGGQGATLADRTTLILAPEGKLVEQDSRDALSRALAGASRDNSNAQVQVRDLVGAIDAAAKDKRIERVLLDVDQLQPSGFASTDEVARALQRLRKSGKQVVAFTQGMTQGQYLLAAQADELYLDPDGYGILLEGLSGYRPYFREGLQDKLGVDFQLFKVGEYKSAAEPYVRDSASPESKEASLFWMSDVWNRYLGQIAAARKLNAQQLAANIDGMAVGIEAAQGDLNQYALQQKLVDGLKTREEVEALMAERGIADDKADGGFRQITLGNYMRHIAPKLPIEADTRPQVAVVVAEGEIVDGDQPRGVVGGETVSALLRDARDDDNVKAVVLRVNSPGGGVYASEQIRREVEQLKKAGKPVVVSMGDVAASGGYWISMNADRIYAEPNTITGSIGIFGLIPNFTRALDKIGVHSDGVGTTRWAGAFDPTRPLDPEVGRVIQSVIDKGYRDFTGKVAAARKQPVAAIDAVARGRVWSGSQAKERGLVDAFGGVQDAVADAAQRAKLGKADSYVVRYVEEPVTPFENWLGRFAQARMGMVMLQESAWLRGLLGMASPELAEPLRFLEAQAQDRNGPRVRATAHCFCGP</sequence>
<proteinExistence type="inferred from homology"/>
<accession>A0A1N6SC23</accession>
<keyword evidence="3 10" id="KW-0645">Protease</keyword>
<dbReference type="CDD" id="cd07018">
    <property type="entry name" value="S49_SppA_67K_type"/>
    <property type="match status" value="1"/>
</dbReference>
<dbReference type="InterPro" id="IPR029045">
    <property type="entry name" value="ClpP/crotonase-like_dom_sf"/>
</dbReference>
<evidence type="ECO:0000256" key="2">
    <source>
        <dbReference type="ARBA" id="ARBA00008683"/>
    </source>
</evidence>
<dbReference type="InterPro" id="IPR047272">
    <property type="entry name" value="S49_SppA_C"/>
</dbReference>
<dbReference type="NCBIfam" id="TIGR00706">
    <property type="entry name" value="SppA_dom"/>
    <property type="match status" value="1"/>
</dbReference>
<dbReference type="Pfam" id="PF01343">
    <property type="entry name" value="Peptidase_S49"/>
    <property type="match status" value="2"/>
</dbReference>
<dbReference type="PANTHER" id="PTHR33209:SF1">
    <property type="entry name" value="PEPTIDASE S49 DOMAIN-CONTAINING PROTEIN"/>
    <property type="match status" value="1"/>
</dbReference>
<feature type="domain" description="Peptidase S49" evidence="9">
    <location>
        <begin position="417"/>
        <end position="568"/>
    </location>
</feature>
<evidence type="ECO:0000256" key="7">
    <source>
        <dbReference type="PIRSR" id="PIRSR001217-1"/>
    </source>
</evidence>
<dbReference type="GO" id="GO:0016020">
    <property type="term" value="C:membrane"/>
    <property type="evidence" value="ECO:0007669"/>
    <property type="project" value="UniProtKB-SubCell"/>
</dbReference>
<dbReference type="GO" id="GO:0006465">
    <property type="term" value="P:signal peptide processing"/>
    <property type="evidence" value="ECO:0007669"/>
    <property type="project" value="InterPro"/>
</dbReference>
<evidence type="ECO:0000256" key="1">
    <source>
        <dbReference type="ARBA" id="ARBA00004370"/>
    </source>
</evidence>
<dbReference type="InterPro" id="IPR004634">
    <property type="entry name" value="Pept_S49_pIV"/>
</dbReference>
<gene>
    <name evidence="10" type="ORF">SAMN05421546_1242</name>
</gene>
<dbReference type="Gene3D" id="3.90.226.10">
    <property type="entry name" value="2-enoyl-CoA Hydratase, Chain A, domain 1"/>
    <property type="match status" value="3"/>
</dbReference>
<evidence type="ECO:0000256" key="6">
    <source>
        <dbReference type="ARBA" id="ARBA00023136"/>
    </source>
</evidence>
<dbReference type="Proteomes" id="UP000241788">
    <property type="component" value="Unassembled WGS sequence"/>
</dbReference>
<dbReference type="AlphaFoldDB" id="A0A1N6SC23"/>
<dbReference type="InterPro" id="IPR004635">
    <property type="entry name" value="Pept_S49_SppA"/>
</dbReference>
<dbReference type="Gene3D" id="6.20.330.10">
    <property type="match status" value="1"/>
</dbReference>
<dbReference type="GO" id="GO:0008236">
    <property type="term" value="F:serine-type peptidase activity"/>
    <property type="evidence" value="ECO:0007669"/>
    <property type="project" value="UniProtKB-KW"/>
</dbReference>
<name>A0A1N6SC23_9GAMM</name>
<dbReference type="InterPro" id="IPR047217">
    <property type="entry name" value="S49_SppA_67K_type_N"/>
</dbReference>
<evidence type="ECO:0000256" key="8">
    <source>
        <dbReference type="SAM" id="Phobius"/>
    </source>
</evidence>
<keyword evidence="11" id="KW-1185">Reference proteome</keyword>
<feature type="domain" description="Peptidase S49" evidence="9">
    <location>
        <begin position="157"/>
        <end position="315"/>
    </location>
</feature>
<evidence type="ECO:0000256" key="5">
    <source>
        <dbReference type="ARBA" id="ARBA00022825"/>
    </source>
</evidence>
<dbReference type="SUPFAM" id="SSF52096">
    <property type="entry name" value="ClpP/crotonase"/>
    <property type="match status" value="2"/>
</dbReference>
<keyword evidence="5" id="KW-0720">Serine protease</keyword>
<comment type="similarity">
    <text evidence="2">Belongs to the peptidase S49 family.</text>
</comment>
<dbReference type="PANTHER" id="PTHR33209">
    <property type="entry name" value="PROTEASE 4"/>
    <property type="match status" value="1"/>
</dbReference>
<evidence type="ECO:0000256" key="3">
    <source>
        <dbReference type="ARBA" id="ARBA00022670"/>
    </source>
</evidence>
<keyword evidence="6 8" id="KW-0472">Membrane</keyword>
<feature type="active site" description="Proton donor/acceptor" evidence="7">
    <location>
        <position position="227"/>
    </location>
</feature>
<dbReference type="RefSeq" id="WP_076586286.1">
    <property type="nucleotide sequence ID" value="NZ_FTLW01000002.1"/>
</dbReference>
<dbReference type="EMBL" id="FTLW01000002">
    <property type="protein sequence ID" value="SIQ38506.1"/>
    <property type="molecule type" value="Genomic_DNA"/>
</dbReference>
<feature type="transmembrane region" description="Helical" evidence="8">
    <location>
        <begin position="42"/>
        <end position="65"/>
    </location>
</feature>
<evidence type="ECO:0000256" key="4">
    <source>
        <dbReference type="ARBA" id="ARBA00022801"/>
    </source>
</evidence>
<reference evidence="11" key="1">
    <citation type="submission" date="2017-01" db="EMBL/GenBank/DDBJ databases">
        <authorList>
            <person name="Varghese N."/>
            <person name="Submissions S."/>
        </authorList>
    </citation>
    <scope>NUCLEOTIDE SEQUENCE [LARGE SCALE GENOMIC DNA]</scope>
    <source>
        <strain evidence="11">UM1</strain>
    </source>
</reference>
<dbReference type="InterPro" id="IPR002142">
    <property type="entry name" value="Peptidase_S49"/>
</dbReference>
<feature type="active site" description="Nucleophile" evidence="7">
    <location>
        <position position="434"/>
    </location>
</feature>
<evidence type="ECO:0000313" key="11">
    <source>
        <dbReference type="Proteomes" id="UP000241788"/>
    </source>
</evidence>
<keyword evidence="8" id="KW-1133">Transmembrane helix</keyword>
<dbReference type="CDD" id="cd07023">
    <property type="entry name" value="S49_Sppa_N_C"/>
    <property type="match status" value="1"/>
</dbReference>
<keyword evidence="4" id="KW-0378">Hydrolase</keyword>
<dbReference type="OrthoDB" id="9764363at2"/>